<dbReference type="InterPro" id="IPR013088">
    <property type="entry name" value="Znf_NHR/GATA"/>
</dbReference>
<gene>
    <name evidence="9" type="ORF">AMAG_17428</name>
</gene>
<dbReference type="PROSITE" id="PS50114">
    <property type="entry name" value="GATA_ZN_FINGER_2"/>
    <property type="match status" value="2"/>
</dbReference>
<dbReference type="STRING" id="578462.A0A0L0TET1"/>
<dbReference type="GO" id="GO:0000981">
    <property type="term" value="F:DNA-binding transcription factor activity, RNA polymerase II-specific"/>
    <property type="evidence" value="ECO:0007669"/>
    <property type="project" value="TreeGrafter"/>
</dbReference>
<dbReference type="Pfam" id="PF00320">
    <property type="entry name" value="GATA"/>
    <property type="match status" value="1"/>
</dbReference>
<sequence length="287" mass="30282">MADTGTAAAAAAAADTDPPCSGLPPTKSRGRTKSGKPKLVGVPLATPVGAHAVVDDEYSPIPSHQAGDRVCFNCGNTATASWRRSRLHFRGVDDNGMPLAENLCNPCGLYEKLHGCDRPVERLETGEIRVVRGRRTQGVCTNCGATETPAWRRGMNHEPLCNACGLYRRTHNMHRPVLEGSRDEDAADGGGGGGGGGHATETIELPDGGESEPAVVLRATSASPVTRVRLATAAAAWDDRPRKRARFETAPARAVMPWTAVQRPPPLAARRSGESVLGEQRMGAAGR</sequence>
<dbReference type="AlphaFoldDB" id="A0A0L0TET1"/>
<evidence type="ECO:0000256" key="1">
    <source>
        <dbReference type="ARBA" id="ARBA00004123"/>
    </source>
</evidence>
<dbReference type="eggNOG" id="KOG1601">
    <property type="taxonomic scope" value="Eukaryota"/>
</dbReference>
<dbReference type="Proteomes" id="UP000054350">
    <property type="component" value="Unassembled WGS sequence"/>
</dbReference>
<dbReference type="PANTHER" id="PTHR10071:SF281">
    <property type="entry name" value="BOX A-BINDING FACTOR-RELATED"/>
    <property type="match status" value="1"/>
</dbReference>
<dbReference type="PRINTS" id="PR00619">
    <property type="entry name" value="GATAZNFINGER"/>
</dbReference>
<dbReference type="InterPro" id="IPR039355">
    <property type="entry name" value="Transcription_factor_GATA"/>
</dbReference>
<accession>A0A0L0TET1</accession>
<dbReference type="GO" id="GO:0008270">
    <property type="term" value="F:zinc ion binding"/>
    <property type="evidence" value="ECO:0007669"/>
    <property type="project" value="UniProtKB-KW"/>
</dbReference>
<dbReference type="InterPro" id="IPR000679">
    <property type="entry name" value="Znf_GATA"/>
</dbReference>
<evidence type="ECO:0000313" key="9">
    <source>
        <dbReference type="EMBL" id="KNE73252.1"/>
    </source>
</evidence>
<reference evidence="10" key="2">
    <citation type="submission" date="2009-11" db="EMBL/GenBank/DDBJ databases">
        <title>The Genome Sequence of Allomyces macrogynus strain ATCC 38327.</title>
        <authorList>
            <consortium name="The Broad Institute Genome Sequencing Platform"/>
            <person name="Russ C."/>
            <person name="Cuomo C."/>
            <person name="Shea T."/>
            <person name="Young S.K."/>
            <person name="Zeng Q."/>
            <person name="Koehrsen M."/>
            <person name="Haas B."/>
            <person name="Borodovsky M."/>
            <person name="Guigo R."/>
            <person name="Alvarado L."/>
            <person name="Berlin A."/>
            <person name="Borenstein D."/>
            <person name="Chen Z."/>
            <person name="Engels R."/>
            <person name="Freedman E."/>
            <person name="Gellesch M."/>
            <person name="Goldberg J."/>
            <person name="Griggs A."/>
            <person name="Gujja S."/>
            <person name="Heiman D."/>
            <person name="Hepburn T."/>
            <person name="Howarth C."/>
            <person name="Jen D."/>
            <person name="Larson L."/>
            <person name="Lewis B."/>
            <person name="Mehta T."/>
            <person name="Park D."/>
            <person name="Pearson M."/>
            <person name="Roberts A."/>
            <person name="Saif S."/>
            <person name="Shenoy N."/>
            <person name="Sisk P."/>
            <person name="Stolte C."/>
            <person name="Sykes S."/>
            <person name="Walk T."/>
            <person name="White J."/>
            <person name="Yandava C."/>
            <person name="Burger G."/>
            <person name="Gray M.W."/>
            <person name="Holland P.W.H."/>
            <person name="King N."/>
            <person name="Lang F.B.F."/>
            <person name="Roger A.J."/>
            <person name="Ruiz-Trillo I."/>
            <person name="Lander E."/>
            <person name="Nusbaum C."/>
        </authorList>
    </citation>
    <scope>NUCLEOTIDE SEQUENCE [LARGE SCALE GENOMIC DNA]</scope>
    <source>
        <strain evidence="10">ATCC 38327</strain>
    </source>
</reference>
<dbReference type="CDD" id="cd00202">
    <property type="entry name" value="ZnF_GATA"/>
    <property type="match status" value="2"/>
</dbReference>
<proteinExistence type="predicted"/>
<evidence type="ECO:0000256" key="4">
    <source>
        <dbReference type="ARBA" id="ARBA00022833"/>
    </source>
</evidence>
<dbReference type="GO" id="GO:0000122">
    <property type="term" value="P:negative regulation of transcription by RNA polymerase II"/>
    <property type="evidence" value="ECO:0007669"/>
    <property type="project" value="TreeGrafter"/>
</dbReference>
<feature type="region of interest" description="Disordered" evidence="7">
    <location>
        <begin position="1"/>
        <end position="40"/>
    </location>
</feature>
<dbReference type="PANTHER" id="PTHR10071">
    <property type="entry name" value="TRANSCRIPTION FACTOR GATA FAMILY MEMBER"/>
    <property type="match status" value="1"/>
</dbReference>
<evidence type="ECO:0000256" key="3">
    <source>
        <dbReference type="ARBA" id="ARBA00022771"/>
    </source>
</evidence>
<dbReference type="GO" id="GO:0000978">
    <property type="term" value="F:RNA polymerase II cis-regulatory region sequence-specific DNA binding"/>
    <property type="evidence" value="ECO:0007669"/>
    <property type="project" value="TreeGrafter"/>
</dbReference>
<protein>
    <recommendedName>
        <fullName evidence="8">GATA-type domain-containing protein</fullName>
    </recommendedName>
</protein>
<comment type="subcellular location">
    <subcellularLocation>
        <location evidence="1">Nucleus</location>
    </subcellularLocation>
</comment>
<evidence type="ECO:0000256" key="6">
    <source>
        <dbReference type="PROSITE-ProRule" id="PRU00094"/>
    </source>
</evidence>
<organism evidence="9 10">
    <name type="scientific">Allomyces macrogynus (strain ATCC 38327)</name>
    <name type="common">Allomyces javanicus var. macrogynus</name>
    <dbReference type="NCBI Taxonomy" id="578462"/>
    <lineage>
        <taxon>Eukaryota</taxon>
        <taxon>Fungi</taxon>
        <taxon>Fungi incertae sedis</taxon>
        <taxon>Blastocladiomycota</taxon>
        <taxon>Blastocladiomycetes</taxon>
        <taxon>Blastocladiales</taxon>
        <taxon>Blastocladiaceae</taxon>
        <taxon>Allomyces</taxon>
    </lineage>
</organism>
<feature type="region of interest" description="Disordered" evidence="7">
    <location>
        <begin position="180"/>
        <end position="209"/>
    </location>
</feature>
<evidence type="ECO:0000256" key="7">
    <source>
        <dbReference type="SAM" id="MobiDB-lite"/>
    </source>
</evidence>
<evidence type="ECO:0000256" key="2">
    <source>
        <dbReference type="ARBA" id="ARBA00022723"/>
    </source>
</evidence>
<evidence type="ECO:0000313" key="10">
    <source>
        <dbReference type="Proteomes" id="UP000054350"/>
    </source>
</evidence>
<dbReference type="SMART" id="SM00401">
    <property type="entry name" value="ZnF_GATA"/>
    <property type="match status" value="2"/>
</dbReference>
<evidence type="ECO:0000259" key="8">
    <source>
        <dbReference type="PROSITE" id="PS50114"/>
    </source>
</evidence>
<feature type="region of interest" description="Disordered" evidence="7">
    <location>
        <begin position="257"/>
        <end position="287"/>
    </location>
</feature>
<dbReference type="VEuPathDB" id="FungiDB:AMAG_17428"/>
<keyword evidence="3 6" id="KW-0863">Zinc-finger</keyword>
<feature type="domain" description="GATA-type" evidence="8">
    <location>
        <begin position="65"/>
        <end position="134"/>
    </location>
</feature>
<evidence type="ECO:0000256" key="5">
    <source>
        <dbReference type="ARBA" id="ARBA00023242"/>
    </source>
</evidence>
<feature type="compositionally biased region" description="Low complexity" evidence="7">
    <location>
        <begin position="1"/>
        <end position="17"/>
    </location>
</feature>
<feature type="compositionally biased region" description="Gly residues" evidence="7">
    <location>
        <begin position="188"/>
        <end position="198"/>
    </location>
</feature>
<keyword evidence="10" id="KW-1185">Reference proteome</keyword>
<feature type="domain" description="GATA-type" evidence="8">
    <location>
        <begin position="134"/>
        <end position="177"/>
    </location>
</feature>
<dbReference type="Gene3D" id="3.30.50.10">
    <property type="entry name" value="Erythroid Transcription Factor GATA-1, subunit A"/>
    <property type="match status" value="2"/>
</dbReference>
<dbReference type="SUPFAM" id="SSF57716">
    <property type="entry name" value="Glucocorticoid receptor-like (DNA-binding domain)"/>
    <property type="match status" value="2"/>
</dbReference>
<dbReference type="EMBL" id="GG745392">
    <property type="protein sequence ID" value="KNE73252.1"/>
    <property type="molecule type" value="Genomic_DNA"/>
</dbReference>
<keyword evidence="4" id="KW-0862">Zinc</keyword>
<keyword evidence="2" id="KW-0479">Metal-binding</keyword>
<reference evidence="9 10" key="1">
    <citation type="submission" date="2009-11" db="EMBL/GenBank/DDBJ databases">
        <title>Annotation of Allomyces macrogynus ATCC 38327.</title>
        <authorList>
            <consortium name="The Broad Institute Genome Sequencing Platform"/>
            <person name="Russ C."/>
            <person name="Cuomo C."/>
            <person name="Burger G."/>
            <person name="Gray M.W."/>
            <person name="Holland P.W.H."/>
            <person name="King N."/>
            <person name="Lang F.B.F."/>
            <person name="Roger A.J."/>
            <person name="Ruiz-Trillo I."/>
            <person name="Young S.K."/>
            <person name="Zeng Q."/>
            <person name="Gargeya S."/>
            <person name="Fitzgerald M."/>
            <person name="Haas B."/>
            <person name="Abouelleil A."/>
            <person name="Alvarado L."/>
            <person name="Arachchi H.M."/>
            <person name="Berlin A."/>
            <person name="Chapman S.B."/>
            <person name="Gearin G."/>
            <person name="Goldberg J."/>
            <person name="Griggs A."/>
            <person name="Gujja S."/>
            <person name="Hansen M."/>
            <person name="Heiman D."/>
            <person name="Howarth C."/>
            <person name="Larimer J."/>
            <person name="Lui A."/>
            <person name="MacDonald P.J.P."/>
            <person name="McCowen C."/>
            <person name="Montmayeur A."/>
            <person name="Murphy C."/>
            <person name="Neiman D."/>
            <person name="Pearson M."/>
            <person name="Priest M."/>
            <person name="Roberts A."/>
            <person name="Saif S."/>
            <person name="Shea T."/>
            <person name="Sisk P."/>
            <person name="Stolte C."/>
            <person name="Sykes S."/>
            <person name="Wortman J."/>
            <person name="Nusbaum C."/>
            <person name="Birren B."/>
        </authorList>
    </citation>
    <scope>NUCLEOTIDE SEQUENCE [LARGE SCALE GENOMIC DNA]</scope>
    <source>
        <strain evidence="9 10">ATCC 38327</strain>
    </source>
</reference>
<dbReference type="OrthoDB" id="515401at2759"/>
<dbReference type="GO" id="GO:0045944">
    <property type="term" value="P:positive regulation of transcription by RNA polymerase II"/>
    <property type="evidence" value="ECO:0007669"/>
    <property type="project" value="TreeGrafter"/>
</dbReference>
<dbReference type="GO" id="GO:0005634">
    <property type="term" value="C:nucleus"/>
    <property type="evidence" value="ECO:0007669"/>
    <property type="project" value="UniProtKB-SubCell"/>
</dbReference>
<name>A0A0L0TET1_ALLM3</name>
<keyword evidence="5" id="KW-0539">Nucleus</keyword>